<dbReference type="InterPro" id="IPR055280">
    <property type="entry name" value="TIC32"/>
</dbReference>
<evidence type="ECO:0000256" key="1">
    <source>
        <dbReference type="RuleBase" id="RU000363"/>
    </source>
</evidence>
<keyword evidence="3" id="KW-1185">Reference proteome</keyword>
<evidence type="ECO:0000313" key="2">
    <source>
        <dbReference type="EMBL" id="KAK1280816.1"/>
    </source>
</evidence>
<name>A0AAV9BX74_ACOGR</name>
<dbReference type="SUPFAM" id="SSF51735">
    <property type="entry name" value="NAD(P)-binding Rossmann-fold domains"/>
    <property type="match status" value="1"/>
</dbReference>
<dbReference type="AlphaFoldDB" id="A0AAV9BX74"/>
<dbReference type="PANTHER" id="PTHR48476:SF1">
    <property type="entry name" value="SHORT-CHAIN DEHYDROGENASE TIC 32, CHLOROPLASTIC-LIKE"/>
    <property type="match status" value="1"/>
</dbReference>
<dbReference type="Pfam" id="PF00106">
    <property type="entry name" value="adh_short"/>
    <property type="match status" value="1"/>
</dbReference>
<dbReference type="Proteomes" id="UP001179952">
    <property type="component" value="Unassembled WGS sequence"/>
</dbReference>
<comment type="caution">
    <text evidence="2">The sequence shown here is derived from an EMBL/GenBank/DDBJ whole genome shotgun (WGS) entry which is preliminary data.</text>
</comment>
<reference evidence="2" key="2">
    <citation type="submission" date="2023-06" db="EMBL/GenBank/DDBJ databases">
        <authorList>
            <person name="Ma L."/>
            <person name="Liu K.-W."/>
            <person name="Li Z."/>
            <person name="Hsiao Y.-Y."/>
            <person name="Qi Y."/>
            <person name="Fu T."/>
            <person name="Tang G."/>
            <person name="Zhang D."/>
            <person name="Sun W.-H."/>
            <person name="Liu D.-K."/>
            <person name="Li Y."/>
            <person name="Chen G.-Z."/>
            <person name="Liu X.-D."/>
            <person name="Liao X.-Y."/>
            <person name="Jiang Y.-T."/>
            <person name="Yu X."/>
            <person name="Hao Y."/>
            <person name="Huang J."/>
            <person name="Zhao X.-W."/>
            <person name="Ke S."/>
            <person name="Chen Y.-Y."/>
            <person name="Wu W.-L."/>
            <person name="Hsu J.-L."/>
            <person name="Lin Y.-F."/>
            <person name="Huang M.-D."/>
            <person name="Li C.-Y."/>
            <person name="Huang L."/>
            <person name="Wang Z.-W."/>
            <person name="Zhao X."/>
            <person name="Zhong W.-Y."/>
            <person name="Peng D.-H."/>
            <person name="Ahmad S."/>
            <person name="Lan S."/>
            <person name="Zhang J.-S."/>
            <person name="Tsai W.-C."/>
            <person name="Van De Peer Y."/>
            <person name="Liu Z.-J."/>
        </authorList>
    </citation>
    <scope>NUCLEOTIDE SEQUENCE</scope>
    <source>
        <strain evidence="2">SCP</strain>
        <tissue evidence="2">Leaves</tissue>
    </source>
</reference>
<dbReference type="Gene3D" id="3.40.50.720">
    <property type="entry name" value="NAD(P)-binding Rossmann-like Domain"/>
    <property type="match status" value="1"/>
</dbReference>
<dbReference type="PANTHER" id="PTHR48476">
    <property type="entry name" value="SHORT-CHAIN DEHYDROGENASE TIC 32, CHLOROPLASTIC-LIKE"/>
    <property type="match status" value="1"/>
</dbReference>
<evidence type="ECO:0000313" key="3">
    <source>
        <dbReference type="Proteomes" id="UP001179952"/>
    </source>
</evidence>
<dbReference type="PRINTS" id="PR00080">
    <property type="entry name" value="SDRFAMILY"/>
</dbReference>
<dbReference type="CDD" id="cd05327">
    <property type="entry name" value="retinol-DH_like_SDR_c_like"/>
    <property type="match status" value="1"/>
</dbReference>
<dbReference type="InterPro" id="IPR002347">
    <property type="entry name" value="SDR_fam"/>
</dbReference>
<organism evidence="2 3">
    <name type="scientific">Acorus gramineus</name>
    <name type="common">Dwarf sweet flag</name>
    <dbReference type="NCBI Taxonomy" id="55184"/>
    <lineage>
        <taxon>Eukaryota</taxon>
        <taxon>Viridiplantae</taxon>
        <taxon>Streptophyta</taxon>
        <taxon>Embryophyta</taxon>
        <taxon>Tracheophyta</taxon>
        <taxon>Spermatophyta</taxon>
        <taxon>Magnoliopsida</taxon>
        <taxon>Liliopsida</taxon>
        <taxon>Acoraceae</taxon>
        <taxon>Acorus</taxon>
    </lineage>
</organism>
<dbReference type="EMBL" id="JAUJYN010000001">
    <property type="protein sequence ID" value="KAK1280816.1"/>
    <property type="molecule type" value="Genomic_DNA"/>
</dbReference>
<protein>
    <recommendedName>
        <fullName evidence="4">Short-chain dehydrogenase TIC 32, chloroplastic-like</fullName>
    </recommendedName>
</protein>
<sequence>MKDTLRYLTGLSGPSGFGSNSTAEQVTQQIPSSITSNLTAIITGATSGIGAETARVLAMRGVRVVIPARDLKRAAGVRDRIRKDNPNAKLILLELDLSSFRSIKRFCIEFLNLRLPLNILINNAGKFNQKHELSEDKFEMTFATNYLGHYLLTDFLLEKMMETAAQMGVEGRIINVSSVIHNWVRRDGFQFYNMLNPKNYSGTQAYAQSKLANILHAKELARRIKARNARVTINTVHPGIVKTGIIRDHKGLITDSVFFFASKLLKTVAQGASTTCYVAMSPQIKGTTGKYFADCNEEKCSTLADDEDEARKLWKLTRTTIQYRLSQHSI</sequence>
<comment type="similarity">
    <text evidence="1">Belongs to the short-chain dehydrogenases/reductases (SDR) family.</text>
</comment>
<gene>
    <name evidence="2" type="ORF">QJS04_geneDACA002768</name>
</gene>
<proteinExistence type="inferred from homology"/>
<accession>A0AAV9BX74</accession>
<evidence type="ECO:0008006" key="4">
    <source>
        <dbReference type="Google" id="ProtNLM"/>
    </source>
</evidence>
<dbReference type="InterPro" id="IPR036291">
    <property type="entry name" value="NAD(P)-bd_dom_sf"/>
</dbReference>
<dbReference type="PRINTS" id="PR00081">
    <property type="entry name" value="GDHRDH"/>
</dbReference>
<reference evidence="2" key="1">
    <citation type="journal article" date="2023" name="Nat. Commun.">
        <title>Diploid and tetraploid genomes of Acorus and the evolution of monocots.</title>
        <authorList>
            <person name="Ma L."/>
            <person name="Liu K.W."/>
            <person name="Li Z."/>
            <person name="Hsiao Y.Y."/>
            <person name="Qi Y."/>
            <person name="Fu T."/>
            <person name="Tang G.D."/>
            <person name="Zhang D."/>
            <person name="Sun W.H."/>
            <person name="Liu D.K."/>
            <person name="Li Y."/>
            <person name="Chen G.Z."/>
            <person name="Liu X.D."/>
            <person name="Liao X.Y."/>
            <person name="Jiang Y.T."/>
            <person name="Yu X."/>
            <person name="Hao Y."/>
            <person name="Huang J."/>
            <person name="Zhao X.W."/>
            <person name="Ke S."/>
            <person name="Chen Y.Y."/>
            <person name="Wu W.L."/>
            <person name="Hsu J.L."/>
            <person name="Lin Y.F."/>
            <person name="Huang M.D."/>
            <person name="Li C.Y."/>
            <person name="Huang L."/>
            <person name="Wang Z.W."/>
            <person name="Zhao X."/>
            <person name="Zhong W.Y."/>
            <person name="Peng D.H."/>
            <person name="Ahmad S."/>
            <person name="Lan S."/>
            <person name="Zhang J.S."/>
            <person name="Tsai W.C."/>
            <person name="Van de Peer Y."/>
            <person name="Liu Z.J."/>
        </authorList>
    </citation>
    <scope>NUCLEOTIDE SEQUENCE</scope>
    <source>
        <strain evidence="2">SCP</strain>
    </source>
</reference>